<keyword evidence="1" id="KW-0812">Transmembrane</keyword>
<accession>A0A4U6TS11</accession>
<keyword evidence="1" id="KW-0472">Membrane</keyword>
<sequence>MSTGLFLTTVSMGFYLSSALLAAASADTGGAWVRDNLDDGRLELFYWMLAVFGVFNFAGFLWFASRHEYKREAPAAQRPRR</sequence>
<organism evidence="3 4">
    <name type="scientific">Setaria viridis</name>
    <name type="common">Green bristlegrass</name>
    <name type="synonym">Setaria italica subsp. viridis</name>
    <dbReference type="NCBI Taxonomy" id="4556"/>
    <lineage>
        <taxon>Eukaryota</taxon>
        <taxon>Viridiplantae</taxon>
        <taxon>Streptophyta</taxon>
        <taxon>Embryophyta</taxon>
        <taxon>Tracheophyta</taxon>
        <taxon>Spermatophyta</taxon>
        <taxon>Magnoliopsida</taxon>
        <taxon>Liliopsida</taxon>
        <taxon>Poales</taxon>
        <taxon>Poaceae</taxon>
        <taxon>PACMAD clade</taxon>
        <taxon>Panicoideae</taxon>
        <taxon>Panicodae</taxon>
        <taxon>Paniceae</taxon>
        <taxon>Cenchrinae</taxon>
        <taxon>Setaria</taxon>
    </lineage>
</organism>
<keyword evidence="1" id="KW-1133">Transmembrane helix</keyword>
<feature type="chain" id="PRO_5020707907" evidence="2">
    <location>
        <begin position="20"/>
        <end position="81"/>
    </location>
</feature>
<name>A0A4U6TS11_SETVI</name>
<protein>
    <submittedName>
        <fullName evidence="3">Uncharacterized protein</fullName>
    </submittedName>
</protein>
<dbReference type="InterPro" id="IPR036259">
    <property type="entry name" value="MFS_trans_sf"/>
</dbReference>
<dbReference type="AlphaFoldDB" id="A0A4U6TS11"/>
<dbReference type="Gene3D" id="1.20.1250.20">
    <property type="entry name" value="MFS general substrate transporter like domains"/>
    <property type="match status" value="1"/>
</dbReference>
<dbReference type="Gramene" id="TKW04832">
    <property type="protein sequence ID" value="TKW04832"/>
    <property type="gene ID" value="SEVIR_7G135401v2"/>
</dbReference>
<gene>
    <name evidence="3" type="ORF">SEVIR_7G135401v2</name>
</gene>
<feature type="signal peptide" evidence="2">
    <location>
        <begin position="1"/>
        <end position="19"/>
    </location>
</feature>
<dbReference type="EMBL" id="CM016558">
    <property type="protein sequence ID" value="TKW04832.1"/>
    <property type="molecule type" value="Genomic_DNA"/>
</dbReference>
<feature type="transmembrane region" description="Helical" evidence="1">
    <location>
        <begin position="45"/>
        <end position="64"/>
    </location>
</feature>
<dbReference type="Proteomes" id="UP000298652">
    <property type="component" value="Chromosome 7"/>
</dbReference>
<evidence type="ECO:0000256" key="1">
    <source>
        <dbReference type="SAM" id="Phobius"/>
    </source>
</evidence>
<proteinExistence type="predicted"/>
<keyword evidence="2" id="KW-0732">Signal</keyword>
<dbReference type="OMA" id="NFAGFLW"/>
<evidence type="ECO:0000313" key="4">
    <source>
        <dbReference type="Proteomes" id="UP000298652"/>
    </source>
</evidence>
<keyword evidence="4" id="KW-1185">Reference proteome</keyword>
<evidence type="ECO:0000256" key="2">
    <source>
        <dbReference type="SAM" id="SignalP"/>
    </source>
</evidence>
<evidence type="ECO:0000313" key="3">
    <source>
        <dbReference type="EMBL" id="TKW04832.1"/>
    </source>
</evidence>
<reference evidence="3" key="1">
    <citation type="submission" date="2019-03" db="EMBL/GenBank/DDBJ databases">
        <title>WGS assembly of Setaria viridis.</title>
        <authorList>
            <person name="Huang P."/>
            <person name="Jenkins J."/>
            <person name="Grimwood J."/>
            <person name="Barry K."/>
            <person name="Healey A."/>
            <person name="Mamidi S."/>
            <person name="Sreedasyam A."/>
            <person name="Shu S."/>
            <person name="Feldman M."/>
            <person name="Wu J."/>
            <person name="Yu Y."/>
            <person name="Chen C."/>
            <person name="Johnson J."/>
            <person name="Rokhsar D."/>
            <person name="Baxter I."/>
            <person name="Schmutz J."/>
            <person name="Brutnell T."/>
            <person name="Kellogg E."/>
        </authorList>
    </citation>
    <scope>NUCLEOTIDE SEQUENCE [LARGE SCALE GENOMIC DNA]</scope>
</reference>